<protein>
    <recommendedName>
        <fullName evidence="5">Minor outer capsid protein P9</fullName>
    </recommendedName>
</protein>
<name>A2RQI7_9REOV</name>
<evidence type="ECO:0000256" key="8">
    <source>
        <dbReference type="ARBA" id="ARBA00022844"/>
    </source>
</evidence>
<evidence type="ECO:0000256" key="9">
    <source>
        <dbReference type="ARBA" id="ARBA00023200"/>
    </source>
</evidence>
<dbReference type="EMBL" id="AY587761">
    <property type="protein sequence ID" value="AAT97061.1"/>
    <property type="molecule type" value="Genomic_RNA"/>
</dbReference>
<keyword evidence="6" id="KW-0167">Capsid protein</keyword>
<dbReference type="GO" id="GO:0030430">
    <property type="term" value="C:host cell cytoplasm"/>
    <property type="evidence" value="ECO:0007669"/>
    <property type="project" value="UniProtKB-SubCell"/>
</dbReference>
<comment type="subcellular location">
    <subcellularLocation>
        <location evidence="2">Host cytoplasm</location>
    </subcellularLocation>
    <subcellularLocation>
        <location evidence="3">Virion</location>
    </subcellularLocation>
</comment>
<evidence type="ECO:0000256" key="5">
    <source>
        <dbReference type="ARBA" id="ARBA00019123"/>
    </source>
</evidence>
<dbReference type="InterPro" id="IPR008776">
    <property type="entry name" value="Phyto_Pns9_10"/>
</dbReference>
<evidence type="ECO:0000256" key="3">
    <source>
        <dbReference type="ARBA" id="ARBA00004328"/>
    </source>
</evidence>
<evidence type="ECO:0000313" key="10">
    <source>
        <dbReference type="EMBL" id="AAT97061.1"/>
    </source>
</evidence>
<dbReference type="Pfam" id="PF05878">
    <property type="entry name" value="Phyto_Pns9_10"/>
    <property type="match status" value="1"/>
</dbReference>
<organism evidence="10">
    <name type="scientific">Tobacco leaf enation phytoreovirus</name>
    <dbReference type="NCBI Taxonomy" id="288891"/>
    <lineage>
        <taxon>Viruses</taxon>
        <taxon>Riboviria</taxon>
        <taxon>Orthornavirae</taxon>
        <taxon>Duplornaviricota</taxon>
        <taxon>Resentoviricetes</taxon>
        <taxon>Reovirales</taxon>
        <taxon>Sedoreoviridae</taxon>
        <taxon>Phytoreovirus</taxon>
    </lineage>
</organism>
<keyword evidence="7" id="KW-1152">Outer capsid protein</keyword>
<accession>A2RQI7</accession>
<keyword evidence="9" id="KW-1035">Host cytoplasm</keyword>
<evidence type="ECO:0000256" key="2">
    <source>
        <dbReference type="ARBA" id="ARBA00004192"/>
    </source>
</evidence>
<comment type="function">
    <text evidence="1">Minor outer capsid protein.</text>
</comment>
<reference evidence="10" key="1">
    <citation type="submission" date="2004-04" db="EMBL/GenBank/DDBJ databases">
        <authorList>
            <person name="Picton A.C.P."/>
            <person name="Potgieter A.C."/>
            <person name="Rey M.E.C."/>
        </authorList>
    </citation>
    <scope>NUCLEOTIDE SEQUENCE</scope>
</reference>
<evidence type="ECO:0000256" key="7">
    <source>
        <dbReference type="ARBA" id="ARBA00022770"/>
    </source>
</evidence>
<evidence type="ECO:0000256" key="6">
    <source>
        <dbReference type="ARBA" id="ARBA00022561"/>
    </source>
</evidence>
<proteinExistence type="inferred from homology"/>
<dbReference type="GO" id="GO:0039624">
    <property type="term" value="C:viral outer capsid"/>
    <property type="evidence" value="ECO:0007669"/>
    <property type="project" value="UniProtKB-KW"/>
</dbReference>
<keyword evidence="8" id="KW-0946">Virion</keyword>
<reference evidence="10" key="2">
    <citation type="journal article" date="2007" name="Virus Genes">
        <title>Molecular analysis of six segments of tobacco leaf enation virus, a novel phytoreovirus from tobacco.</title>
        <authorList>
            <person name="Picton A."/>
            <person name="Potgieter C."/>
            <person name="Rey M.E."/>
        </authorList>
    </citation>
    <scope>NUCLEOTIDE SEQUENCE</scope>
</reference>
<evidence type="ECO:0000256" key="4">
    <source>
        <dbReference type="ARBA" id="ARBA00010887"/>
    </source>
</evidence>
<comment type="similarity">
    <text evidence="4">Belongs to the phytoreovirus minor outer capsid protein P9 family.</text>
</comment>
<evidence type="ECO:0000256" key="1">
    <source>
        <dbReference type="ARBA" id="ARBA00002423"/>
    </source>
</evidence>
<sequence>MAGILQDGVAIRRIGDAISFFMKYTSGILQNNRHAELNALHLIRRNVGQCWAPTLMSCWIACHSHAGVMRFLIDIASSTRFGDFTLLGSCSLDSPFTDVELIFRKACSAMKLSDTCFITPPVAVVDAVNEFFYSEQLKSTINMSDSVHHIEEYYLTRMESVSSLLHTYYLNTQDLPVEWTANLPSADAGVSNEQKIRSQMELLIKVIREEILLAVSRFVALYEKHHNEHYRRLAASYKLIWFDVELKVPADLSDSDNAHLSDTQPSSSGVAAVESVDAGFLSSEVGDNRFFSVPQRRPDANLDDISEFSA</sequence>